<dbReference type="HOGENOM" id="CLU_2179587_0_0_9"/>
<evidence type="ECO:0000313" key="3">
    <source>
        <dbReference type="Proteomes" id="UP000001946"/>
    </source>
</evidence>
<organism evidence="2 3">
    <name type="scientific">Desulfitobacterium hafniense (strain Y51)</name>
    <dbReference type="NCBI Taxonomy" id="138119"/>
    <lineage>
        <taxon>Bacteria</taxon>
        <taxon>Bacillati</taxon>
        <taxon>Bacillota</taxon>
        <taxon>Clostridia</taxon>
        <taxon>Eubacteriales</taxon>
        <taxon>Desulfitobacteriaceae</taxon>
        <taxon>Desulfitobacterium</taxon>
    </lineage>
</organism>
<evidence type="ECO:0000313" key="2">
    <source>
        <dbReference type="EMBL" id="BAE86737.1"/>
    </source>
</evidence>
<keyword evidence="3" id="KW-1185">Reference proteome</keyword>
<protein>
    <submittedName>
        <fullName evidence="2">Uncharacterized protein</fullName>
    </submittedName>
</protein>
<proteinExistence type="predicted"/>
<name>Q24MK5_DESHY</name>
<dbReference type="AlphaFoldDB" id="Q24MK5"/>
<evidence type="ECO:0000256" key="1">
    <source>
        <dbReference type="SAM" id="MobiDB-lite"/>
    </source>
</evidence>
<dbReference type="EMBL" id="AP008230">
    <property type="protein sequence ID" value="BAE86737.1"/>
    <property type="molecule type" value="Genomic_DNA"/>
</dbReference>
<accession>Q24MK5</accession>
<gene>
    <name evidence="2" type="ordered locus">DSY4948</name>
</gene>
<dbReference type="KEGG" id="dsy:DSY4948"/>
<feature type="region of interest" description="Disordered" evidence="1">
    <location>
        <begin position="86"/>
        <end position="109"/>
    </location>
</feature>
<sequence>MTCAAKLFSVAWRLGRNPRPGFVRQIAPAQWRVGNVLFPTFLRRGSFAKFCSRSLKFAPWCKAKSLGCFSGLSKRGVVGDVGQDIRPKPLFPSLPTPLEAARSATSERL</sequence>
<dbReference type="Proteomes" id="UP000001946">
    <property type="component" value="Chromosome"/>
</dbReference>
<reference evidence="2 3" key="1">
    <citation type="journal article" date="2006" name="J. Bacteriol.">
        <title>Complete genome sequence of the dehalorespiring bacterium Desulfitobacterium hafniense Y51 and comparison with Dehalococcoides ethenogenes 195.</title>
        <authorList>
            <person name="Nonaka H."/>
            <person name="Keresztes G."/>
            <person name="Shinoda Y."/>
            <person name="Ikenaga Y."/>
            <person name="Abe M."/>
            <person name="Naito K."/>
            <person name="Inatomi K."/>
            <person name="Furukawa K."/>
            <person name="Inui M."/>
            <person name="Yukawa H."/>
        </authorList>
    </citation>
    <scope>NUCLEOTIDE SEQUENCE [LARGE SCALE GENOMIC DNA]</scope>
    <source>
        <strain evidence="2 3">Y51</strain>
    </source>
</reference>